<evidence type="ECO:0008006" key="4">
    <source>
        <dbReference type="Google" id="ProtNLM"/>
    </source>
</evidence>
<feature type="transmembrane region" description="Helical" evidence="1">
    <location>
        <begin position="32"/>
        <end position="48"/>
    </location>
</feature>
<dbReference type="OrthoDB" id="297066at2759"/>
<protein>
    <recommendedName>
        <fullName evidence="4">Transmembrane protein</fullName>
    </recommendedName>
</protein>
<keyword evidence="1" id="KW-0472">Membrane</keyword>
<gene>
    <name evidence="2" type="ORF">PSON_ATCC_30995.1.T0160131</name>
</gene>
<feature type="transmembrane region" description="Helical" evidence="1">
    <location>
        <begin position="152"/>
        <end position="172"/>
    </location>
</feature>
<reference evidence="2" key="1">
    <citation type="submission" date="2021-01" db="EMBL/GenBank/DDBJ databases">
        <authorList>
            <consortium name="Genoscope - CEA"/>
            <person name="William W."/>
        </authorList>
    </citation>
    <scope>NUCLEOTIDE SEQUENCE</scope>
</reference>
<evidence type="ECO:0000313" key="3">
    <source>
        <dbReference type="Proteomes" id="UP000692954"/>
    </source>
</evidence>
<feature type="transmembrane region" description="Helical" evidence="1">
    <location>
        <begin position="83"/>
        <end position="102"/>
    </location>
</feature>
<accession>A0A8S1LGK2</accession>
<feature type="transmembrane region" description="Helical" evidence="1">
    <location>
        <begin position="122"/>
        <end position="145"/>
    </location>
</feature>
<dbReference type="AlphaFoldDB" id="A0A8S1LGK2"/>
<sequence>MIKKYSLQFASQEIEQKYRESLLSGVKYRREYTYGILCIYLGLIIIKYNLQQVLLPQIFAGVGITLELALFFFMKKYWKYKEILITMNMIIMATICESLRLLGFNDYLWYYGQHSSSLKLLIYLQGSQFLIQSFIFCCTQAVSIYNLSNYDVSAIISHCLITLILIMLRYQYEIISRKNFLSGLSREQYENMIEDLLPSWVVVLKYNKLAAQVQIEKINKNLKEKFNLKNNEALRDFLRKITIYEFENMKIEHEIIQILKSKSQDHSVQRYFGVLENEENSKQWRFRITLVYFKALEPLVILLFEEIKEGKYDQFLNQIELRDNQQYYNSKVSLLLITQQMQLTQQIHNQVHILSLLKQEQFNTFQQNLQKQIQLSYYLYNLNNNLLNLFKISHRQIKYEFQEIQIETFFRTLSDNLLIKYKQRKIDITNLSIKKETIKTDKNKLISIIMNLMEFIKILLSIIHSDESLQYSMHPMKKHFSLSIKQSKKCNDSIQITLSHPNLSITSDMIDLIQNIQPVSIDDKKRNWNNKNYFEMIKNLNQILSSLINPNNKNLQSLTSISVGLQNNGYQQINQQDNQKQQQFNTLGYLMAQYFISQLGPFNKVFYKQVLIENDVLNPSYISQLYQTKIQFTIYKDLQNFLKEVSKLEKNDFEENQYFSQKKFTNQEITERLIQFHVEEQKKRLF</sequence>
<keyword evidence="1" id="KW-1133">Transmembrane helix</keyword>
<keyword evidence="1" id="KW-0812">Transmembrane</keyword>
<dbReference type="Proteomes" id="UP000692954">
    <property type="component" value="Unassembled WGS sequence"/>
</dbReference>
<feature type="transmembrane region" description="Helical" evidence="1">
    <location>
        <begin position="54"/>
        <end position="74"/>
    </location>
</feature>
<organism evidence="2 3">
    <name type="scientific">Paramecium sonneborni</name>
    <dbReference type="NCBI Taxonomy" id="65129"/>
    <lineage>
        <taxon>Eukaryota</taxon>
        <taxon>Sar</taxon>
        <taxon>Alveolata</taxon>
        <taxon>Ciliophora</taxon>
        <taxon>Intramacronucleata</taxon>
        <taxon>Oligohymenophorea</taxon>
        <taxon>Peniculida</taxon>
        <taxon>Parameciidae</taxon>
        <taxon>Paramecium</taxon>
    </lineage>
</organism>
<comment type="caution">
    <text evidence="2">The sequence shown here is derived from an EMBL/GenBank/DDBJ whole genome shotgun (WGS) entry which is preliminary data.</text>
</comment>
<evidence type="ECO:0000313" key="2">
    <source>
        <dbReference type="EMBL" id="CAD8062084.1"/>
    </source>
</evidence>
<dbReference type="EMBL" id="CAJJDN010000016">
    <property type="protein sequence ID" value="CAD8062084.1"/>
    <property type="molecule type" value="Genomic_DNA"/>
</dbReference>
<name>A0A8S1LGK2_9CILI</name>
<evidence type="ECO:0000256" key="1">
    <source>
        <dbReference type="SAM" id="Phobius"/>
    </source>
</evidence>
<proteinExistence type="predicted"/>
<keyword evidence="3" id="KW-1185">Reference proteome</keyword>